<evidence type="ECO:0000313" key="1">
    <source>
        <dbReference type="EMBL" id="KAJ8672398.1"/>
    </source>
</evidence>
<evidence type="ECO:0000313" key="2">
    <source>
        <dbReference type="Proteomes" id="UP001239111"/>
    </source>
</evidence>
<keyword evidence="2" id="KW-1185">Reference proteome</keyword>
<name>A0ACC2NMG0_9HYME</name>
<dbReference type="EMBL" id="CM056743">
    <property type="protein sequence ID" value="KAJ8672398.1"/>
    <property type="molecule type" value="Genomic_DNA"/>
</dbReference>
<comment type="caution">
    <text evidence="1">The sequence shown here is derived from an EMBL/GenBank/DDBJ whole genome shotgun (WGS) entry which is preliminary data.</text>
</comment>
<proteinExistence type="predicted"/>
<sequence length="164" mass="18370">MDPRIENITDPPSSPSICDDRHSSTTIVRGTMHQGDWAFSEESRGRQCTAVAMASIALNYVDDPRYWSHEDVDYILMMGDSLYQASMRARQAIPNEPLPQYLRAEGVLSDFSIGDSTASTRINDERYGDLLLRVDNFPNLRDIPQLIIDSGSKGILTACEILSR</sequence>
<dbReference type="Proteomes" id="UP001239111">
    <property type="component" value="Chromosome 3"/>
</dbReference>
<organism evidence="1 2">
    <name type="scientific">Eretmocerus hayati</name>
    <dbReference type="NCBI Taxonomy" id="131215"/>
    <lineage>
        <taxon>Eukaryota</taxon>
        <taxon>Metazoa</taxon>
        <taxon>Ecdysozoa</taxon>
        <taxon>Arthropoda</taxon>
        <taxon>Hexapoda</taxon>
        <taxon>Insecta</taxon>
        <taxon>Pterygota</taxon>
        <taxon>Neoptera</taxon>
        <taxon>Endopterygota</taxon>
        <taxon>Hymenoptera</taxon>
        <taxon>Apocrita</taxon>
        <taxon>Proctotrupomorpha</taxon>
        <taxon>Chalcidoidea</taxon>
        <taxon>Aphelinidae</taxon>
        <taxon>Aphelininae</taxon>
        <taxon>Eretmocerus</taxon>
    </lineage>
</organism>
<gene>
    <name evidence="1" type="ORF">QAD02_003657</name>
</gene>
<reference evidence="1" key="1">
    <citation type="submission" date="2023-04" db="EMBL/GenBank/DDBJ databases">
        <title>A chromosome-level genome assembly of the parasitoid wasp Eretmocerus hayati.</title>
        <authorList>
            <person name="Zhong Y."/>
            <person name="Liu S."/>
            <person name="Liu Y."/>
        </authorList>
    </citation>
    <scope>NUCLEOTIDE SEQUENCE</scope>
    <source>
        <strain evidence="1">ZJU_SS_LIU_2023</strain>
    </source>
</reference>
<accession>A0ACC2NMG0</accession>
<protein>
    <submittedName>
        <fullName evidence="1">Uncharacterized protein</fullName>
    </submittedName>
</protein>